<evidence type="ECO:0000313" key="1">
    <source>
        <dbReference type="EMBL" id="KAJ0075937.1"/>
    </source>
</evidence>
<proteinExistence type="predicted"/>
<evidence type="ECO:0000313" key="2">
    <source>
        <dbReference type="Proteomes" id="UP001164250"/>
    </source>
</evidence>
<name>A0ACC0ZRS0_9ROSI</name>
<dbReference type="EMBL" id="CM047910">
    <property type="protein sequence ID" value="KAJ0075937.1"/>
    <property type="molecule type" value="Genomic_DNA"/>
</dbReference>
<reference evidence="2" key="1">
    <citation type="journal article" date="2023" name="G3 (Bethesda)">
        <title>Genome assembly and association tests identify interacting loci associated with vigor, precocity, and sex in interspecific pistachio rootstocks.</title>
        <authorList>
            <person name="Palmer W."/>
            <person name="Jacygrad E."/>
            <person name="Sagayaradj S."/>
            <person name="Cavanaugh K."/>
            <person name="Han R."/>
            <person name="Bertier L."/>
            <person name="Beede B."/>
            <person name="Kafkas S."/>
            <person name="Golino D."/>
            <person name="Preece J."/>
            <person name="Michelmore R."/>
        </authorList>
    </citation>
    <scope>NUCLEOTIDE SEQUENCE [LARGE SCALE GENOMIC DNA]</scope>
</reference>
<protein>
    <submittedName>
        <fullName evidence="1">Uncharacterized protein</fullName>
    </submittedName>
</protein>
<gene>
    <name evidence="1" type="ORF">Patl1_34359</name>
</gene>
<dbReference type="Proteomes" id="UP001164250">
    <property type="component" value="Chromosome 15"/>
</dbReference>
<organism evidence="1 2">
    <name type="scientific">Pistacia atlantica</name>
    <dbReference type="NCBI Taxonomy" id="434234"/>
    <lineage>
        <taxon>Eukaryota</taxon>
        <taxon>Viridiplantae</taxon>
        <taxon>Streptophyta</taxon>
        <taxon>Embryophyta</taxon>
        <taxon>Tracheophyta</taxon>
        <taxon>Spermatophyta</taxon>
        <taxon>Magnoliopsida</taxon>
        <taxon>eudicotyledons</taxon>
        <taxon>Gunneridae</taxon>
        <taxon>Pentapetalae</taxon>
        <taxon>rosids</taxon>
        <taxon>malvids</taxon>
        <taxon>Sapindales</taxon>
        <taxon>Anacardiaceae</taxon>
        <taxon>Pistacia</taxon>
    </lineage>
</organism>
<sequence length="21" mass="2541">MAAFVWSKFSNEILLRLIEWS</sequence>
<accession>A0ACC0ZRS0</accession>
<comment type="caution">
    <text evidence="1">The sequence shown here is derived from an EMBL/GenBank/DDBJ whole genome shotgun (WGS) entry which is preliminary data.</text>
</comment>
<keyword evidence="2" id="KW-1185">Reference proteome</keyword>